<feature type="compositionally biased region" description="Low complexity" evidence="1">
    <location>
        <begin position="528"/>
        <end position="539"/>
    </location>
</feature>
<reference evidence="2 3" key="1">
    <citation type="journal article" date="2017" name="Mol. Biol. Evol.">
        <title>The 4-celled Tetrabaena socialis nuclear genome reveals the essential components for genetic control of cell number at the origin of multicellularity in the volvocine lineage.</title>
        <authorList>
            <person name="Featherston J."/>
            <person name="Arakaki Y."/>
            <person name="Hanschen E.R."/>
            <person name="Ferris P.J."/>
            <person name="Michod R.E."/>
            <person name="Olson B.J.S.C."/>
            <person name="Nozaki H."/>
            <person name="Durand P.M."/>
        </authorList>
    </citation>
    <scope>NUCLEOTIDE SEQUENCE [LARGE SCALE GENOMIC DNA]</scope>
    <source>
        <strain evidence="2 3">NIES-571</strain>
    </source>
</reference>
<sequence>MLHLNEEEARRSGRRRGQPWLAGVHGPQLRPCFWLAYLAALAACAAQQAAPVEGNGSGVVAVGEAVEPFENCFLDRLHQEQGQMCWSGAYPNQRIALWSTSVKASAYCGWGLDLSAPGPDGRLPAVINGSTLAIGATPYLGAIAARLSNASGMQYALTSITGQQYMSYTYRIGDVIPTAADPGPYAFWMVSAEVFGLPEVRSVFLDVTQLINENPVYKASDVPPDWRAAMSSASAGVYSSLPLMLSPYLLYYRRDLFQLHGLEVPQSWEDVLGILRERGPTLGAMDPEGLLQYGFCLHTHLTCGDVSYLAIILAGMVQAKGSSDGTWFDPETLQTFWSSVAGEEAMRIARELIRYSFPEADPTCYGFYKTHHAQGHCLMTLGLGAAFKGDSFIIAFHTPPTALRFALGIQDSLLAVSWPPALLACAQAAPLWVDHDAGAVSWGLGAVGGCSLMPALKLHTRLQQAPAGQQQAPRRASSGGARSTFRRLSGGGNLAGASSRYLAAAAAGVSAPLPRARASLPPPPPPEAADAAAAAAARPPGGGGAAAGALPALDRASCSLDDGDIFARPSRDTSYRGGPADLFTMPLPPAHALAAPQHTPFTAAHAASLLPASNSGREEPAAAAAVAAAAGGREAAEPPSSLTSTWARDPVFAACAPSSAAGSANGDPSVRSTGTAALMALLQGAEGGGHPLGPPSPAERGGGAPEHGRAAPRLLVGRNLTMEGRVEGRHNSRLRLTHPHPTQLQMQMSLPASVGASAEHAAVAHAAGGAVAAAAAPVHSRLRLAEHRSRQWQQQQQPLLPSLPAAAAPPAASLPPSLALAGSLGGGGMGGGLMGSNAFLTRQNTGFTLPSMAGDDEAEERGKGGAAGALLGRAFTLQKLLAAVFPRTQASAVPSRPVLAGAEMTASKTGSRHHLFPRMVFRGLRVRVGLACGRIDPAAVQYNRASQRVVYSGRVMQAAKAISDAGRGGQITLTHRVLAAVDPRFVESISCIVLYCGRHVLKGEGEEGAEVYSIYDRVLLPRAAYMEDLRSSRVQRQRGRRAVRAAAQHRALHQLMRGQGVGAGMAVVVEATGVEAAVQLAGGGGSGRASSRDTSVRAGRRRSREQPSRGLDPHADALTETPRVWEGPMAAAAAALAAEARASPADVLLHGDIQFVPHVRLIRCKGSVVYACPVQLVDGARAALD</sequence>
<protein>
    <recommendedName>
        <fullName evidence="4">Guanylate cyclase domain-containing protein</fullName>
    </recommendedName>
</protein>
<feature type="region of interest" description="Disordered" evidence="1">
    <location>
        <begin position="515"/>
        <end position="548"/>
    </location>
</feature>
<evidence type="ECO:0000256" key="1">
    <source>
        <dbReference type="SAM" id="MobiDB-lite"/>
    </source>
</evidence>
<dbReference type="AlphaFoldDB" id="A0A2J8AFL5"/>
<keyword evidence="3" id="KW-1185">Reference proteome</keyword>
<gene>
    <name evidence="2" type="ORF">TSOC_001872</name>
</gene>
<organism evidence="2 3">
    <name type="scientific">Tetrabaena socialis</name>
    <dbReference type="NCBI Taxonomy" id="47790"/>
    <lineage>
        <taxon>Eukaryota</taxon>
        <taxon>Viridiplantae</taxon>
        <taxon>Chlorophyta</taxon>
        <taxon>core chlorophytes</taxon>
        <taxon>Chlorophyceae</taxon>
        <taxon>CS clade</taxon>
        <taxon>Chlamydomonadales</taxon>
        <taxon>Tetrabaenaceae</taxon>
        <taxon>Tetrabaena</taxon>
    </lineage>
</organism>
<evidence type="ECO:0000313" key="3">
    <source>
        <dbReference type="Proteomes" id="UP000236333"/>
    </source>
</evidence>
<dbReference type="PANTHER" id="PTHR43649">
    <property type="entry name" value="ARABINOSE-BINDING PROTEIN-RELATED"/>
    <property type="match status" value="1"/>
</dbReference>
<feature type="compositionally biased region" description="Basic and acidic residues" evidence="1">
    <location>
        <begin position="1104"/>
        <end position="1117"/>
    </location>
</feature>
<comment type="caution">
    <text evidence="2">The sequence shown here is derived from an EMBL/GenBank/DDBJ whole genome shotgun (WGS) entry which is preliminary data.</text>
</comment>
<dbReference type="InterPro" id="IPR050490">
    <property type="entry name" value="Bact_solute-bd_prot1"/>
</dbReference>
<dbReference type="PANTHER" id="PTHR43649:SF12">
    <property type="entry name" value="DIACETYLCHITOBIOSE BINDING PROTEIN DASA"/>
    <property type="match status" value="1"/>
</dbReference>
<feature type="region of interest" description="Disordered" evidence="1">
    <location>
        <begin position="463"/>
        <end position="489"/>
    </location>
</feature>
<dbReference type="SUPFAM" id="SSF55073">
    <property type="entry name" value="Nucleotide cyclase"/>
    <property type="match status" value="1"/>
</dbReference>
<dbReference type="EMBL" id="PGGS01000033">
    <property type="protein sequence ID" value="PNH11282.1"/>
    <property type="molecule type" value="Genomic_DNA"/>
</dbReference>
<evidence type="ECO:0000313" key="2">
    <source>
        <dbReference type="EMBL" id="PNH11282.1"/>
    </source>
</evidence>
<name>A0A2J8AFL5_9CHLO</name>
<feature type="region of interest" description="Disordered" evidence="1">
    <location>
        <begin position="1081"/>
        <end position="1117"/>
    </location>
</feature>
<feature type="region of interest" description="Disordered" evidence="1">
    <location>
        <begin position="685"/>
        <end position="710"/>
    </location>
</feature>
<feature type="compositionally biased region" description="Low complexity" evidence="1">
    <location>
        <begin position="463"/>
        <end position="476"/>
    </location>
</feature>
<proteinExistence type="predicted"/>
<accession>A0A2J8AFL5</accession>
<dbReference type="Gene3D" id="3.40.190.10">
    <property type="entry name" value="Periplasmic binding protein-like II"/>
    <property type="match status" value="1"/>
</dbReference>
<dbReference type="SUPFAM" id="SSF53850">
    <property type="entry name" value="Periplasmic binding protein-like II"/>
    <property type="match status" value="1"/>
</dbReference>
<evidence type="ECO:0008006" key="4">
    <source>
        <dbReference type="Google" id="ProtNLM"/>
    </source>
</evidence>
<dbReference type="Gene3D" id="3.30.70.1230">
    <property type="entry name" value="Nucleotide cyclase"/>
    <property type="match status" value="2"/>
</dbReference>
<dbReference type="Proteomes" id="UP000236333">
    <property type="component" value="Unassembled WGS sequence"/>
</dbReference>
<dbReference type="InterPro" id="IPR029787">
    <property type="entry name" value="Nucleotide_cyclase"/>
</dbReference>
<dbReference type="OrthoDB" id="552043at2759"/>